<dbReference type="EMBL" id="BARV01021071">
    <property type="protein sequence ID" value="GAI19751.1"/>
    <property type="molecule type" value="Genomic_DNA"/>
</dbReference>
<dbReference type="AlphaFoldDB" id="X1MNY3"/>
<proteinExistence type="predicted"/>
<accession>X1MNY3</accession>
<protein>
    <submittedName>
        <fullName evidence="1">Uncharacterized protein</fullName>
    </submittedName>
</protein>
<name>X1MNY3_9ZZZZ</name>
<sequence>MATKTFTKTSKYVLPPWLDTLGLIDGIYVDGKFFGENVPILGASLKI</sequence>
<evidence type="ECO:0000313" key="1">
    <source>
        <dbReference type="EMBL" id="GAI19751.1"/>
    </source>
</evidence>
<feature type="non-terminal residue" evidence="1">
    <location>
        <position position="47"/>
    </location>
</feature>
<organism evidence="1">
    <name type="scientific">marine sediment metagenome</name>
    <dbReference type="NCBI Taxonomy" id="412755"/>
    <lineage>
        <taxon>unclassified sequences</taxon>
        <taxon>metagenomes</taxon>
        <taxon>ecological metagenomes</taxon>
    </lineage>
</organism>
<gene>
    <name evidence="1" type="ORF">S06H3_34993</name>
</gene>
<reference evidence="1" key="1">
    <citation type="journal article" date="2014" name="Front. Microbiol.">
        <title>High frequency of phylogenetically diverse reductive dehalogenase-homologous genes in deep subseafloor sedimentary metagenomes.</title>
        <authorList>
            <person name="Kawai M."/>
            <person name="Futagami T."/>
            <person name="Toyoda A."/>
            <person name="Takaki Y."/>
            <person name="Nishi S."/>
            <person name="Hori S."/>
            <person name="Arai W."/>
            <person name="Tsubouchi T."/>
            <person name="Morono Y."/>
            <person name="Uchiyama I."/>
            <person name="Ito T."/>
            <person name="Fujiyama A."/>
            <person name="Inagaki F."/>
            <person name="Takami H."/>
        </authorList>
    </citation>
    <scope>NUCLEOTIDE SEQUENCE</scope>
    <source>
        <strain evidence="1">Expedition CK06-06</strain>
    </source>
</reference>
<comment type="caution">
    <text evidence="1">The sequence shown here is derived from an EMBL/GenBank/DDBJ whole genome shotgun (WGS) entry which is preliminary data.</text>
</comment>